<feature type="compositionally biased region" description="Basic residues" evidence="12">
    <location>
        <begin position="714"/>
        <end position="727"/>
    </location>
</feature>
<evidence type="ECO:0000313" key="15">
    <source>
        <dbReference type="Proteomes" id="UP001175271"/>
    </source>
</evidence>
<evidence type="ECO:0000259" key="13">
    <source>
        <dbReference type="PROSITE" id="PS50237"/>
    </source>
</evidence>
<dbReference type="GO" id="GO:0005634">
    <property type="term" value="C:nucleus"/>
    <property type="evidence" value="ECO:0007669"/>
    <property type="project" value="UniProtKB-SubCell"/>
</dbReference>
<evidence type="ECO:0000256" key="9">
    <source>
        <dbReference type="ARBA" id="ARBA00023242"/>
    </source>
</evidence>
<dbReference type="GO" id="GO:0061630">
    <property type="term" value="F:ubiquitin protein ligase activity"/>
    <property type="evidence" value="ECO:0007669"/>
    <property type="project" value="UniProtKB-EC"/>
</dbReference>
<feature type="region of interest" description="Disordered" evidence="12">
    <location>
        <begin position="1988"/>
        <end position="2038"/>
    </location>
</feature>
<feature type="compositionally biased region" description="Acidic residues" evidence="12">
    <location>
        <begin position="737"/>
        <end position="747"/>
    </location>
</feature>
<dbReference type="SUPFAM" id="SSF56204">
    <property type="entry name" value="Hect, E3 ligase catalytic domain"/>
    <property type="match status" value="1"/>
</dbReference>
<feature type="region of interest" description="Disordered" evidence="12">
    <location>
        <begin position="2615"/>
        <end position="2634"/>
    </location>
</feature>
<dbReference type="Gene3D" id="3.30.2410.10">
    <property type="entry name" value="Hect, E3 ligase catalytic domain"/>
    <property type="match status" value="1"/>
</dbReference>
<dbReference type="GO" id="GO:0000209">
    <property type="term" value="P:protein polyubiquitination"/>
    <property type="evidence" value="ECO:0007669"/>
    <property type="project" value="TreeGrafter"/>
</dbReference>
<dbReference type="PANTHER" id="PTHR11254">
    <property type="entry name" value="HECT DOMAIN UBIQUITIN-PROTEIN LIGASE"/>
    <property type="match status" value="1"/>
</dbReference>
<evidence type="ECO:0000256" key="3">
    <source>
        <dbReference type="ARBA" id="ARBA00004906"/>
    </source>
</evidence>
<evidence type="ECO:0000256" key="1">
    <source>
        <dbReference type="ARBA" id="ARBA00000885"/>
    </source>
</evidence>
<dbReference type="Proteomes" id="UP001175271">
    <property type="component" value="Unassembled WGS sequence"/>
</dbReference>
<dbReference type="Gene3D" id="3.90.1750.10">
    <property type="entry name" value="Hect, E3 ligase catalytic domains"/>
    <property type="match status" value="1"/>
</dbReference>
<feature type="compositionally biased region" description="Low complexity" evidence="12">
    <location>
        <begin position="3090"/>
        <end position="3099"/>
    </location>
</feature>
<comment type="pathway">
    <text evidence="3">Protein modification; protein ubiquitination.</text>
</comment>
<feature type="region of interest" description="Disordered" evidence="12">
    <location>
        <begin position="3706"/>
        <end position="3732"/>
    </location>
</feature>
<dbReference type="EC" id="2.3.2.26" evidence="4"/>
<keyword evidence="6" id="KW-0808">Transferase</keyword>
<keyword evidence="7 11" id="KW-0833">Ubl conjugation pathway</keyword>
<evidence type="ECO:0000256" key="11">
    <source>
        <dbReference type="PROSITE-ProRule" id="PRU00104"/>
    </source>
</evidence>
<feature type="region of interest" description="Disordered" evidence="12">
    <location>
        <begin position="2477"/>
        <end position="2503"/>
    </location>
</feature>
<comment type="catalytic activity">
    <reaction evidence="1">
        <text>S-ubiquitinyl-[E2 ubiquitin-conjugating enzyme]-L-cysteine + [acceptor protein]-L-lysine = [E2 ubiquitin-conjugating enzyme]-L-cysteine + N(6)-ubiquitinyl-[acceptor protein]-L-lysine.</text>
        <dbReference type="EC" id="2.3.2.26"/>
    </reaction>
</comment>
<dbReference type="GO" id="GO:0006511">
    <property type="term" value="P:ubiquitin-dependent protein catabolic process"/>
    <property type="evidence" value="ECO:0007669"/>
    <property type="project" value="TreeGrafter"/>
</dbReference>
<dbReference type="FunFam" id="3.30.2160.10:FF:000001">
    <property type="entry name" value="E3 ubiquitin-protein ligase NEDD4-like"/>
    <property type="match status" value="1"/>
</dbReference>
<feature type="compositionally biased region" description="Basic and acidic residues" evidence="12">
    <location>
        <begin position="3881"/>
        <end position="3890"/>
    </location>
</feature>
<feature type="domain" description="HECT" evidence="13">
    <location>
        <begin position="3283"/>
        <end position="3618"/>
    </location>
</feature>
<feature type="region of interest" description="Disordered" evidence="12">
    <location>
        <begin position="3877"/>
        <end position="3896"/>
    </location>
</feature>
<dbReference type="InterPro" id="IPR035983">
    <property type="entry name" value="Hect_E3_ubiquitin_ligase"/>
</dbReference>
<comment type="similarity">
    <text evidence="10">Belongs to the UPL family. TOM1/PTR1 subfamily.</text>
</comment>
<dbReference type="FunFam" id="3.30.2410.10:FF:000004">
    <property type="entry name" value="E3 ubiquitin-protein ligase HUWE1, variant"/>
    <property type="match status" value="1"/>
</dbReference>
<feature type="region of interest" description="Disordered" evidence="12">
    <location>
        <begin position="2064"/>
        <end position="2161"/>
    </location>
</feature>
<reference evidence="14" key="1">
    <citation type="submission" date="2023-06" db="EMBL/GenBank/DDBJ databases">
        <title>Genomic analysis of the entomopathogenic nematode Steinernema hermaphroditum.</title>
        <authorList>
            <person name="Schwarz E.M."/>
            <person name="Heppert J.K."/>
            <person name="Baniya A."/>
            <person name="Schwartz H.T."/>
            <person name="Tan C.-H."/>
            <person name="Antoshechkin I."/>
            <person name="Sternberg P.W."/>
            <person name="Goodrich-Blair H."/>
            <person name="Dillman A.R."/>
        </authorList>
    </citation>
    <scope>NUCLEOTIDE SEQUENCE</scope>
    <source>
        <strain evidence="14">PS9179</strain>
        <tissue evidence="14">Whole animal</tissue>
    </source>
</reference>
<evidence type="ECO:0000256" key="12">
    <source>
        <dbReference type="SAM" id="MobiDB-lite"/>
    </source>
</evidence>
<evidence type="ECO:0000256" key="2">
    <source>
        <dbReference type="ARBA" id="ARBA00004123"/>
    </source>
</evidence>
<protein>
    <recommendedName>
        <fullName evidence="4">HECT-type E3 ubiquitin transferase</fullName>
        <ecNumber evidence="4">2.3.2.26</ecNumber>
    </recommendedName>
</protein>
<dbReference type="Pfam" id="PF00632">
    <property type="entry name" value="HECT"/>
    <property type="match status" value="1"/>
</dbReference>
<organism evidence="14 15">
    <name type="scientific">Steinernema hermaphroditum</name>
    <dbReference type="NCBI Taxonomy" id="289476"/>
    <lineage>
        <taxon>Eukaryota</taxon>
        <taxon>Metazoa</taxon>
        <taxon>Ecdysozoa</taxon>
        <taxon>Nematoda</taxon>
        <taxon>Chromadorea</taxon>
        <taxon>Rhabditida</taxon>
        <taxon>Tylenchina</taxon>
        <taxon>Panagrolaimomorpha</taxon>
        <taxon>Strongyloidoidea</taxon>
        <taxon>Steinernematidae</taxon>
        <taxon>Steinernema</taxon>
    </lineage>
</organism>
<feature type="active site" description="Glycyl thioester intermediate" evidence="11">
    <location>
        <position position="3585"/>
    </location>
</feature>
<keyword evidence="5" id="KW-0813">Transport</keyword>
<feature type="compositionally biased region" description="Basic and acidic residues" evidence="12">
    <location>
        <begin position="2069"/>
        <end position="2096"/>
    </location>
</feature>
<dbReference type="EMBL" id="JAUCMV010000005">
    <property type="protein sequence ID" value="KAK0398447.1"/>
    <property type="molecule type" value="Genomic_DNA"/>
</dbReference>
<dbReference type="InterPro" id="IPR025527">
    <property type="entry name" value="HUWE1/Rev1_UBM"/>
</dbReference>
<evidence type="ECO:0000256" key="10">
    <source>
        <dbReference type="ARBA" id="ARBA00034494"/>
    </source>
</evidence>
<proteinExistence type="inferred from homology"/>
<feature type="region of interest" description="Disordered" evidence="12">
    <location>
        <begin position="3837"/>
        <end position="3870"/>
    </location>
</feature>
<dbReference type="SMART" id="SM00119">
    <property type="entry name" value="HECTc"/>
    <property type="match status" value="1"/>
</dbReference>
<feature type="compositionally biased region" description="Acidic residues" evidence="12">
    <location>
        <begin position="2134"/>
        <end position="2161"/>
    </location>
</feature>
<comment type="caution">
    <text evidence="14">The sequence shown here is derived from an EMBL/GenBank/DDBJ whole genome shotgun (WGS) entry which is preliminary data.</text>
</comment>
<dbReference type="PROSITE" id="PS50237">
    <property type="entry name" value="HECT"/>
    <property type="match status" value="1"/>
</dbReference>
<dbReference type="Pfam" id="PF14377">
    <property type="entry name" value="UBM"/>
    <property type="match status" value="6"/>
</dbReference>
<dbReference type="GO" id="GO:0005737">
    <property type="term" value="C:cytoplasm"/>
    <property type="evidence" value="ECO:0007669"/>
    <property type="project" value="TreeGrafter"/>
</dbReference>
<dbReference type="PANTHER" id="PTHR11254:SF67">
    <property type="entry name" value="E3 UBIQUITIN-PROTEIN LIGASE HUWE1"/>
    <property type="match status" value="1"/>
</dbReference>
<keyword evidence="8" id="KW-0509">mRNA transport</keyword>
<evidence type="ECO:0000313" key="14">
    <source>
        <dbReference type="EMBL" id="KAK0398447.1"/>
    </source>
</evidence>
<feature type="compositionally biased region" description="Acidic residues" evidence="12">
    <location>
        <begin position="2105"/>
        <end position="2122"/>
    </location>
</feature>
<accession>A0AA39LIE6</accession>
<sequence>MKLTNTSGKPPAGGELHPACNEMLQQVLSLEGAALSNFLETAEWPPNAPKTELQRWMPALNKFDIYMENALREENGRKIVDQIPEIKNLMEQIFRFSWLIYENTFSRSVYSSVDRLIEFLDSEDICFVTKTLAFLLTISKRSRFGSQIQKDLKKQLGQRLFGIILCWDGQMSGVKMNRVCDPDFTCKYFPLHMNIEGNKVYTITEPNYAEKTLADMWEEVQEKGPIDEDEEHLIRAGIRMAYALRNYEERLHVVIARLMAFSILAYSRICLENPAVQTYLKTTLVDDIGLILHRQENFENPTIDKLKGEALRTLTSMVLIDKQSRLRTIVEATGANTYHGYVSVVTRICVDDLKANLIGKPGHMSSYFATALFSLLYHIAGNDTPANHRLAPRNADLAMSSSIMDALLDAISCDTIGPENIGFLTRAIRVVDIITLTDANTFNATAGIQAAVNRFVMEVKICKQWHESHTGTDPCNHQRAALIKSLLNFLKQSVADQHFADACRPIMDGDLPDAITEVLDNAHFYGASLFYNAVCLVTSFVYQEPTKLTHLQDKGVCDAMMKALFRHETPINRDMISHIPSTISALCLNERGLENVKNFKPFEKIIDMVLSTKFMTLTKKKKSGMIDFAPSLGNALDELLRHQPSLRGELYKALTNAVDRIREMAENTNNKLVYHCSTAIAIKNGEIDLTENSNPASPEEPDPPRNISSFPTHRGGRLQVHRNRRNLRNGVSNNGISDDEDDDDDCNLDTATSETLASTASSCEDAEILPSEGFTVGDICVVPIGEYATYMTRVIETMVCPGINSENARLFIDLGVVQKLIKLLCTRRACIDMHQNGLHVMIANIVKTLLLNGYNTAVLEEVLKELHEVTAECSKYDIEKTEFRLEDMRSGTFLVSPKKEVSKIVMEDICSVGSVVQVLMALVKRPVMTGQSNDIRALLMKHFLNSQYGKPSMDNIATWFRLLTWELCAWQAKMTETKEEKLEGKRPKKGKEIVRDMSIPTIPLVCEPENVIITPNQTSNIAVMAKIQKLVAEVQCTMISSITDITQKRFVEKMSSDCPKAYILIDETFKSVMDNLQWEGLKSAKKTRNVFRAAMIDFLRIIFLTEQTVPYFALITRFHASGHYEVFCNCIKDLDAQLDSPGIIHLVEAWFNLTILLNNCKYGKGKVVKIPKQQEYMFGNDKVDIKTFLQSFRSKTYECIMSVYSSLNERKIDGKLKEHQARIMNRCLAVYTDVLCGIVALNKPLFDEDQEEDTSLTTLAVTDETATISAMGFTDRQSNIALRMFGRTEQAANFLSQYAGHENKPARLPSAEEIRKRKNAKKSEPNETEKPKEKDKAALETNKYLLSNACDLILQLYLNFAEGHSFVLVGIAKFLDMYIQELDREDQRNFVERIFMQKIFDLVDETARSTNREEETASLDGLVLRMRLMCLLWPKLPPATAGYLINPEMVQKALKLFRYLDFRKHSIPSFAKVMSLLILLFDLAEKTAVFENRRKMYCQSVAHSKWKYWNHVNEGFGSSESTKSSWVTFPKELSDTLDERYRSGYEFAKNLKVGDGLVSFNFTDMVVDVGGGIGSTEIPLAVEVTLKKSVDMKNVLSQEYRSIFDVDEKRFLLDTCLQLLHSEYVDTDCIHSMLAFIARLTKDYTLVPHFIEANGLENVFSLTCRKSVSLSPLYVTFIIRHCLDDEMMLAQSFEKIIKAALRGGNMPNSGNYPGPGFAGRWYRPREGRTREWFHVLHNLAPMGASDPLLLARVFEKVTTKNNNTMEIAEGATFTDMAIQSGCVSHSDEVVRALLKFILKKKCGDDEQLLINRSFLLRNLAELTKNYSCVASSLVDYHEEEDVFAAVIKMAISPEERNISSASRAFLMTIASATHSPQVQKALIASMQECIASATEQENQKKAVDDIQEIANLILQIRDACPPNSDVSPETLERQGNHNAVFWTIVESGILNDLVNSVWKLKRCGKEDITKVAASIIRTVEELSRHSMFVKKREQQPEAAPANAAVEAAEEQSHDGDPMAEDDHDLPPLPDQNQDQDQDQDVDFNFADELDLGMMLELGADAVLDPSLDPAHDPEELEPAHRHDDNPHDVDLRDRPHNVNMQNHDDVEDEDDDHDDDDDELMEMDGAHEQWYGDALDDDDDDDGDGFGLDDLDDDPDLLGDEEDLSQVDGLLEEVLEDMERESGGDYDHRLGGNVYIFDTVRMSRNDLMRNAGARGAFANEFVNGSLGDMQVLYSRAARADNSANEFISTANAGDGALPYMSNPLYRQAVPRASDMIMSLHMGVEPRSISPEWLLSRAVFEPSGFSGFGRNRRAGPSLHRQNAVRRYPPSHMFGTSTLDDAFIDFRLRDGRDYMGEGQARRKFGMGGSKPAAIPTALERFIDSSRIFDPKSVTYVFALLCAYYTAEPLSKMSSVRYWSLSGEDRTQEVENEGEETPKLKHKGKEITVLPELRFERDMPSARTEVIIPQDVFERVEATVSMRRPSAQPESSADSSDRPGPSGTAQQLDEQLREILGDLEIPDGVDPAFLAALPEDMRREVIRDHLRQQGRVSVARSQPAESVVGVPAVVNENADGEGDDANANLPPPLDQEFLAALPPELQQELIEQHERDVRLAREAQNPPSNPPVEEPVDPGALLESLPPSLRAQVLADADDSVIQVLPQNFADEARRLRANLEQQQAMRYARMMNPRSTFPRNPLNYARPDFGGSSDSPTLNTVQFLNAEAITTVLLFLLLDDGKVQSLFPTNKLVKLIRNLCTHAPSCDYIIRSLTQFIKGFPTDCSGFDDVKCSERSVTWLEKLAHDCGIGRNERIVTFPEGSDSALVNPRAIPTCAKNILEALQNIARAYPTQFLPQDMRSAKLNPEDVKPADFDFFRVVKSMNECGEESLKELSQIEYPAFSEAPIAELLVGLGNNWIQGGNVVHERLLRICYLVFHKIPDNAIYDKSIEDLEKSLSCVVKRITEQNCSAEAVNDGRSLLSESARAFGEEAKDAVFKLLMKAIESLGLQLLPELVSLDEELSKTGISEEGKKEGESREGVQSTAIKLSSMKLSRQKELLKALESMIAIRTNVREMEKIKKKKAEAKKPEKPTTDAANAESGSSSEAKEAEKEGESSKAPSQEPEKPVEDYVALSNLDQLWDVLSSCLTKLEAFSGQRAVVTLQAATEAFFLVYTPSDLPTDLTDYLKKHSLSEPNLARLHTFAESHRRVLNQILRVSGSQLMETNGSFRVLMLFSKMLDFDVKRKFFRKEIHRRERDDRTFLRRDDVGIRVRRSHLFSDSFRELFRLRANDWKSRFYVVFEGEEGQDAGGLLREWFSIITREIFNPNYALFTAAPGDRATYMINKTSYINPEHLDYFKFVGKIIAKAIYENKLLDCYFTRAFYKHILNLPVRYQDIESEDPSYYKSLEFLLTNPVEHVADLTFSVDVDEFGVVSRRQLKEDGCRLPVTDENKDEYVQLVCQMKMTGSIRKQLDAFLEGFYEIIPKQLISIFNEQELELLISGLPTIDIDDLCAHTEYKTYTKSSPQIQWFWRALRSFEREDLAKFLQFVTGTSKVPLQGFANLEGMNGVQKFSIHCDFRSNDRLPAAHTCFNQLDLPQYENYEKLHRMLLLAIRESSHIFDPKSVTYVFALLCAYYTAEPLSKMSSVRYWSLSGEDRTQEVENEGEETPMLKHKGKEIMVLPEPRFERDMPSARTEVIIPQDVFERVEATVSMRRPSAQPESSADSSDRPGPSGTAQQLDEQLREILGDLEIPDGVDPAFLAALPEDMRREVIRDHLRQQGRVSVARSQPAESIVGAPVVVNENADGEGDDANANLSPPLDQEFLTALPPELQQELIEQHERDVRLAREAQNPPSNPPVEEPVDHGALLESLPPSLRAQVLADADDSLKRNDSTPRETTLV</sequence>
<feature type="compositionally biased region" description="Low complexity" evidence="12">
    <location>
        <begin position="1996"/>
        <end position="2006"/>
    </location>
</feature>
<dbReference type="Gene3D" id="6.10.250.1630">
    <property type="match status" value="2"/>
</dbReference>
<feature type="region of interest" description="Disordered" evidence="12">
    <location>
        <begin position="688"/>
        <end position="749"/>
    </location>
</feature>
<dbReference type="InterPro" id="IPR000569">
    <property type="entry name" value="HECT_dom"/>
</dbReference>
<keyword evidence="15" id="KW-1185">Reference proteome</keyword>
<dbReference type="GO" id="GO:0051028">
    <property type="term" value="P:mRNA transport"/>
    <property type="evidence" value="ECO:0007669"/>
    <property type="project" value="UniProtKB-KW"/>
</dbReference>
<dbReference type="Gene3D" id="3.30.2160.10">
    <property type="entry name" value="Hect, E3 ligase catalytic domain"/>
    <property type="match status" value="1"/>
</dbReference>
<feature type="region of interest" description="Disordered" evidence="12">
    <location>
        <begin position="1302"/>
        <end position="1335"/>
    </location>
</feature>
<dbReference type="Pfam" id="PF06025">
    <property type="entry name" value="DUF913"/>
    <property type="match status" value="1"/>
</dbReference>
<gene>
    <name evidence="14" type="ORF">QR680_002591</name>
</gene>
<keyword evidence="9" id="KW-0539">Nucleus</keyword>
<comment type="subcellular location">
    <subcellularLocation>
        <location evidence="2">Nucleus</location>
    </subcellularLocation>
</comment>
<dbReference type="InterPro" id="IPR050409">
    <property type="entry name" value="E3_ubiq-protein_ligase"/>
</dbReference>
<evidence type="ECO:0000256" key="6">
    <source>
        <dbReference type="ARBA" id="ARBA00022679"/>
    </source>
</evidence>
<feature type="region of interest" description="Disordered" evidence="12">
    <location>
        <begin position="3074"/>
        <end position="3122"/>
    </location>
</feature>
<evidence type="ECO:0000256" key="7">
    <source>
        <dbReference type="ARBA" id="ARBA00022786"/>
    </source>
</evidence>
<dbReference type="FunFam" id="3.90.1750.10:FF:000003">
    <property type="entry name" value="E3 ubiquitin-protein ligase UPL1"/>
    <property type="match status" value="1"/>
</dbReference>
<name>A0AA39LIE6_9BILA</name>
<evidence type="ECO:0000256" key="5">
    <source>
        <dbReference type="ARBA" id="ARBA00022448"/>
    </source>
</evidence>
<dbReference type="InterPro" id="IPR010314">
    <property type="entry name" value="E3_Ub_ligase_DUF913"/>
</dbReference>
<dbReference type="CDD" id="cd00078">
    <property type="entry name" value="HECTc"/>
    <property type="match status" value="1"/>
</dbReference>
<feature type="compositionally biased region" description="Basic and acidic residues" evidence="12">
    <location>
        <begin position="3100"/>
        <end position="3110"/>
    </location>
</feature>
<evidence type="ECO:0000256" key="8">
    <source>
        <dbReference type="ARBA" id="ARBA00022816"/>
    </source>
</evidence>
<evidence type="ECO:0000256" key="4">
    <source>
        <dbReference type="ARBA" id="ARBA00012485"/>
    </source>
</evidence>